<evidence type="ECO:0000313" key="2">
    <source>
        <dbReference type="EMBL" id="KAJ02593.1"/>
    </source>
</evidence>
<dbReference type="GO" id="GO:0004519">
    <property type="term" value="F:endonuclease activity"/>
    <property type="evidence" value="ECO:0007669"/>
    <property type="project" value="UniProtKB-KW"/>
</dbReference>
<dbReference type="InterPro" id="IPR013022">
    <property type="entry name" value="Xyl_isomerase-like_TIM-brl"/>
</dbReference>
<keyword evidence="3" id="KW-1185">Reference proteome</keyword>
<keyword evidence="2" id="KW-0540">Nuclease</keyword>
<dbReference type="Gene3D" id="3.20.20.150">
    <property type="entry name" value="Divalent-metal-dependent TIM barrel enzymes"/>
    <property type="match status" value="1"/>
</dbReference>
<dbReference type="EMBL" id="JEMU01000010">
    <property type="protein sequence ID" value="KAJ02593.1"/>
    <property type="molecule type" value="Genomic_DNA"/>
</dbReference>
<protein>
    <submittedName>
        <fullName evidence="2">AP endonuclease</fullName>
    </submittedName>
</protein>
<dbReference type="PANTHER" id="PTHR12110:SF21">
    <property type="entry name" value="XYLOSE ISOMERASE-LIKE TIM BARREL DOMAIN-CONTAINING PROTEIN"/>
    <property type="match status" value="1"/>
</dbReference>
<proteinExistence type="predicted"/>
<gene>
    <name evidence="2" type="ORF">PM02_12470</name>
</gene>
<name>A0A061SSF0_9RHOB</name>
<evidence type="ECO:0000313" key="3">
    <source>
        <dbReference type="Proteomes" id="UP000027337"/>
    </source>
</evidence>
<dbReference type="Proteomes" id="UP000027337">
    <property type="component" value="Unassembled WGS sequence"/>
</dbReference>
<organism evidence="2 3">
    <name type="scientific">Sulfitobacter mediterraneus</name>
    <dbReference type="NCBI Taxonomy" id="83219"/>
    <lineage>
        <taxon>Bacteria</taxon>
        <taxon>Pseudomonadati</taxon>
        <taxon>Pseudomonadota</taxon>
        <taxon>Alphaproteobacteria</taxon>
        <taxon>Rhodobacterales</taxon>
        <taxon>Roseobacteraceae</taxon>
        <taxon>Sulfitobacter</taxon>
    </lineage>
</organism>
<keyword evidence="2" id="KW-0378">Hydrolase</keyword>
<dbReference type="eggNOG" id="COG1082">
    <property type="taxonomic scope" value="Bacteria"/>
</dbReference>
<comment type="caution">
    <text evidence="2">The sequence shown here is derived from an EMBL/GenBank/DDBJ whole genome shotgun (WGS) entry which is preliminary data.</text>
</comment>
<evidence type="ECO:0000259" key="1">
    <source>
        <dbReference type="Pfam" id="PF01261"/>
    </source>
</evidence>
<dbReference type="AlphaFoldDB" id="A0A061SSF0"/>
<dbReference type="InterPro" id="IPR036237">
    <property type="entry name" value="Xyl_isomerase-like_sf"/>
</dbReference>
<keyword evidence="2" id="KW-0255">Endonuclease</keyword>
<dbReference type="RefSeq" id="WP_037908887.1">
    <property type="nucleotide sequence ID" value="NZ_JEMU01000010.1"/>
</dbReference>
<feature type="domain" description="Xylose isomerase-like TIM barrel" evidence="1">
    <location>
        <begin position="30"/>
        <end position="321"/>
    </location>
</feature>
<dbReference type="PANTHER" id="PTHR12110">
    <property type="entry name" value="HYDROXYPYRUVATE ISOMERASE"/>
    <property type="match status" value="1"/>
</dbReference>
<dbReference type="SUPFAM" id="SSF51658">
    <property type="entry name" value="Xylose isomerase-like"/>
    <property type="match status" value="1"/>
</dbReference>
<sequence length="351" mass="39808">METIKGPGLFLGQFAGDDAPFNSLDAICGWVKECGFEAVQLPMWDTRFIDLKKAAESKTYADELNGIAKENGVVICDTASHIQGQLCAVHPAYDTWMDGLCPPEVRGNRNARQAWAIEQLKDCARASKNLGLTEHATFSGALAWPFWYPFPQRDEGLINEAFDELARIWLPVLDVYEENGVDLCFELHPTEDLYDGVTFEMFLERVNNHNRCHINYDASHFVKQGLDYVQFIDFYHERIKMFHVKDSEFNPTGKQGFLSGYQPWLKRAARDRSLGDGQTDFGAIFSKLTEYDFKGWAVYEWEDCIEHPEDAAPKGAQFIRDQIRRVTDKTFDDFAGGKGDVSGARAILGLE</sequence>
<dbReference type="InterPro" id="IPR050312">
    <property type="entry name" value="IolE/XylAMocC-like"/>
</dbReference>
<dbReference type="Pfam" id="PF01261">
    <property type="entry name" value="AP_endonuc_2"/>
    <property type="match status" value="1"/>
</dbReference>
<dbReference type="STRING" id="83219.PM02_12470"/>
<reference evidence="2 3" key="1">
    <citation type="journal article" date="2014" name="Genome Announc.">
        <title>Draft Genome Sequences of Two Isolates of the Roseobacter Group, Sulfitobacter sp. Strains 3SOLIMAR09 and 1FIGIMAR09, from Harbors of Mallorca Island (Mediterranean Sea).</title>
        <authorList>
            <person name="Mas-Llado M."/>
            <person name="Pina-Villalonga J.M."/>
            <person name="Brunet-Galmes I."/>
            <person name="Nogales B."/>
            <person name="Bosch R."/>
        </authorList>
    </citation>
    <scope>NUCLEOTIDE SEQUENCE [LARGE SCALE GENOMIC DNA]</scope>
    <source>
        <strain evidence="2 3">1FIGIMAR09</strain>
    </source>
</reference>
<accession>A0A061SSF0</accession>